<dbReference type="Proteomes" id="UP001069145">
    <property type="component" value="Unassembled WGS sequence"/>
</dbReference>
<dbReference type="GO" id="GO:0015420">
    <property type="term" value="F:ABC-type vitamin B12 transporter activity"/>
    <property type="evidence" value="ECO:0007669"/>
    <property type="project" value="UniProtKB-UniRule"/>
</dbReference>
<organism evidence="11 12">
    <name type="scientific">Aerococcus urinae</name>
    <dbReference type="NCBI Taxonomy" id="1376"/>
    <lineage>
        <taxon>Bacteria</taxon>
        <taxon>Bacillati</taxon>
        <taxon>Bacillota</taxon>
        <taxon>Bacilli</taxon>
        <taxon>Lactobacillales</taxon>
        <taxon>Aerococcaceae</taxon>
        <taxon>Aerococcus</taxon>
    </lineage>
</organism>
<dbReference type="GeneID" id="35768352"/>
<keyword evidence="8 9" id="KW-0472">Membrane</keyword>
<reference evidence="11 12" key="1">
    <citation type="submission" date="2020-12" db="EMBL/GenBank/DDBJ databases">
        <title>FDA dAtabase for Regulatory Grade micrObial Sequences (FDA-ARGOS): Supporting development and validation of Infectious Disease Dx tests.</title>
        <authorList>
            <person name="Sproer C."/>
            <person name="Gronow S."/>
            <person name="Severitt S."/>
            <person name="Schroder I."/>
            <person name="Tallon L."/>
            <person name="Sadzewicz L."/>
            <person name="Zhao X."/>
            <person name="Boylan J."/>
            <person name="Ott S."/>
            <person name="Bowen H."/>
            <person name="Vavikolanu K."/>
            <person name="Mehta A."/>
            <person name="Aluvathingal J."/>
            <person name="Nadendla S."/>
            <person name="Lowell S."/>
            <person name="Myers T."/>
            <person name="Yan Y."/>
            <person name="Sichtig H."/>
        </authorList>
    </citation>
    <scope>NUCLEOTIDE SEQUENCE [LARGE SCALE GENOMIC DNA]</scope>
    <source>
        <strain evidence="11 12">FDAARGOS_911</strain>
    </source>
</reference>
<dbReference type="NCBIfam" id="TIGR00380">
    <property type="entry name" value="cobal_cbiB"/>
    <property type="match status" value="1"/>
</dbReference>
<evidence type="ECO:0000256" key="4">
    <source>
        <dbReference type="ARBA" id="ARBA00022475"/>
    </source>
</evidence>
<dbReference type="EMBL" id="JAOTML010000004">
    <property type="protein sequence ID" value="MCY3053321.1"/>
    <property type="molecule type" value="Genomic_DNA"/>
</dbReference>
<evidence type="ECO:0000256" key="3">
    <source>
        <dbReference type="ARBA" id="ARBA00006263"/>
    </source>
</evidence>
<evidence type="ECO:0000313" key="13">
    <source>
        <dbReference type="Proteomes" id="UP001069145"/>
    </source>
</evidence>
<dbReference type="Proteomes" id="UP000594771">
    <property type="component" value="Chromosome"/>
</dbReference>
<protein>
    <recommendedName>
        <fullName evidence="9">Cobalamin biosynthesis protein CobD</fullName>
    </recommendedName>
</protein>
<proteinExistence type="inferred from homology"/>
<comment type="subcellular location">
    <subcellularLocation>
        <location evidence="1 9">Cell membrane</location>
        <topology evidence="1 9">Multi-pass membrane protein</topology>
    </subcellularLocation>
</comment>
<dbReference type="InterPro" id="IPR004485">
    <property type="entry name" value="Cobalamin_biosynth_CobD/CbiB"/>
</dbReference>
<feature type="transmembrane region" description="Helical" evidence="9">
    <location>
        <begin position="292"/>
        <end position="314"/>
    </location>
</feature>
<evidence type="ECO:0000256" key="9">
    <source>
        <dbReference type="HAMAP-Rule" id="MF_00024"/>
    </source>
</evidence>
<feature type="transmembrane region" description="Helical" evidence="9">
    <location>
        <begin position="156"/>
        <end position="174"/>
    </location>
</feature>
<evidence type="ECO:0000256" key="6">
    <source>
        <dbReference type="ARBA" id="ARBA00022692"/>
    </source>
</evidence>
<evidence type="ECO:0000256" key="7">
    <source>
        <dbReference type="ARBA" id="ARBA00022989"/>
    </source>
</evidence>
<reference evidence="10" key="2">
    <citation type="submission" date="2022-09" db="EMBL/GenBank/DDBJ databases">
        <title>Aerococcus urinae taxonomy study.</title>
        <authorList>
            <person name="Christensen J."/>
            <person name="Senneby E."/>
        </authorList>
    </citation>
    <scope>NUCLEOTIDE SEQUENCE</scope>
    <source>
        <strain evidence="10">NLD-066-U95</strain>
    </source>
</reference>
<evidence type="ECO:0000313" key="10">
    <source>
        <dbReference type="EMBL" id="MCY3053321.1"/>
    </source>
</evidence>
<evidence type="ECO:0000256" key="1">
    <source>
        <dbReference type="ARBA" id="ARBA00004651"/>
    </source>
</evidence>
<comment type="function">
    <text evidence="9">Converts cobyric acid to cobinamide by the addition of aminopropanol on the F carboxylic group.</text>
</comment>
<keyword evidence="13" id="KW-1185">Reference proteome</keyword>
<evidence type="ECO:0000256" key="2">
    <source>
        <dbReference type="ARBA" id="ARBA00004953"/>
    </source>
</evidence>
<dbReference type="Pfam" id="PF03186">
    <property type="entry name" value="CobD_Cbib"/>
    <property type="match status" value="1"/>
</dbReference>
<feature type="transmembrane region" description="Helical" evidence="9">
    <location>
        <begin position="52"/>
        <end position="75"/>
    </location>
</feature>
<comment type="caution">
    <text evidence="9">Lacks conserved residue(s) required for the propagation of feature annotation.</text>
</comment>
<keyword evidence="7 9" id="KW-1133">Transmembrane helix</keyword>
<keyword evidence="5 9" id="KW-0169">Cobalamin biosynthesis</keyword>
<dbReference type="AlphaFoldDB" id="A0A0X8FDN7"/>
<keyword evidence="4 9" id="KW-1003">Cell membrane</keyword>
<dbReference type="EMBL" id="CP065662">
    <property type="protein sequence ID" value="QPS01453.1"/>
    <property type="molecule type" value="Genomic_DNA"/>
</dbReference>
<dbReference type="UniPathway" id="UPA00148"/>
<evidence type="ECO:0000256" key="8">
    <source>
        <dbReference type="ARBA" id="ARBA00023136"/>
    </source>
</evidence>
<dbReference type="PANTHER" id="PTHR34308">
    <property type="entry name" value="COBALAMIN BIOSYNTHESIS PROTEIN CBIB"/>
    <property type="match status" value="1"/>
</dbReference>
<evidence type="ECO:0000313" key="11">
    <source>
        <dbReference type="EMBL" id="QPS01453.1"/>
    </source>
</evidence>
<dbReference type="HAMAP" id="MF_00024">
    <property type="entry name" value="CobD_CbiB"/>
    <property type="match status" value="1"/>
</dbReference>
<dbReference type="KEGG" id="aun:AWM73_01265"/>
<dbReference type="GO" id="GO:0005886">
    <property type="term" value="C:plasma membrane"/>
    <property type="evidence" value="ECO:0007669"/>
    <property type="project" value="UniProtKB-SubCell"/>
</dbReference>
<evidence type="ECO:0000256" key="5">
    <source>
        <dbReference type="ARBA" id="ARBA00022573"/>
    </source>
</evidence>
<comment type="pathway">
    <text evidence="2 9">Cofactor biosynthesis; adenosylcobalamin biosynthesis.</text>
</comment>
<accession>A0A0X8FDN7</accession>
<name>A0A0X8FDN7_9LACT</name>
<dbReference type="GO" id="GO:0009236">
    <property type="term" value="P:cobalamin biosynthetic process"/>
    <property type="evidence" value="ECO:0007669"/>
    <property type="project" value="UniProtKB-UniRule"/>
</dbReference>
<comment type="similarity">
    <text evidence="3 9">Belongs to the CobD/CbiB family.</text>
</comment>
<keyword evidence="6 9" id="KW-0812">Transmembrane</keyword>
<dbReference type="PANTHER" id="PTHR34308:SF1">
    <property type="entry name" value="COBALAMIN BIOSYNTHESIS PROTEIN CBIB"/>
    <property type="match status" value="1"/>
</dbReference>
<dbReference type="RefSeq" id="WP_060777717.1">
    <property type="nucleotide sequence ID" value="NZ_CAJHLF010000001.1"/>
</dbReference>
<gene>
    <name evidence="9 11" type="primary">cobD</name>
    <name evidence="10" type="synonym">cbiB</name>
    <name evidence="11" type="ORF">I6G68_08790</name>
    <name evidence="10" type="ORF">ODY43_04875</name>
</gene>
<dbReference type="OrthoDB" id="9811967at2"/>
<feature type="transmembrane region" description="Helical" evidence="9">
    <location>
        <begin position="82"/>
        <end position="102"/>
    </location>
</feature>
<evidence type="ECO:0000313" key="12">
    <source>
        <dbReference type="Proteomes" id="UP000594771"/>
    </source>
</evidence>
<dbReference type="GO" id="GO:0048472">
    <property type="term" value="F:threonine-phosphate decarboxylase activity"/>
    <property type="evidence" value="ECO:0007669"/>
    <property type="project" value="InterPro"/>
</dbReference>
<sequence>MLAIYRLLAFLLDLWLADPPNWPHPVKFYGRFIRGYERVSQFDKKKPMTQTFLGGVLVFLLLIIILLVSSLILYGAKRLSPILYALVWIYLTYTCFAVKGLADEANGVLEAMKKGGLQAGRQQLSRIVGRETSQLSEEEVYQAVIETVAENLSDGFAAPLFYVILFGPVGGLLYKGINTLDSMIAYLDDRYQYFGYFAAKLDDLANYIPARLTCLLIVLASGLLGLDMAGAWKISFRDGRAHRSPNAGYPEAAAAGALGIQLGGTHVYHGQPIEKPTIGDPQKLIGPQQVKASIALLYTSASLAMALSMLMMLISS</sequence>